<dbReference type="KEGG" id="bsd:BLASA_2851"/>
<feature type="region of interest" description="Disordered" evidence="1">
    <location>
        <begin position="1"/>
        <end position="43"/>
    </location>
</feature>
<sequence length="73" mass="8124">MRPSSPGAASSSGREPRSSHARPPPAGGADAGPHRPPSRGRAIRLRCLTRFTTRLTLTRTRDHRCRQHCREDR</sequence>
<dbReference type="EMBL" id="FO117623">
    <property type="protein sequence ID" value="CCG03722.1"/>
    <property type="molecule type" value="Genomic_DNA"/>
</dbReference>
<reference evidence="2 3" key="1">
    <citation type="journal article" date="2012" name="J. Bacteriol.">
        <title>Genome Sequence of Blastococcus saxobsidens DD2, a Stone-Inhabiting Bacterium.</title>
        <authorList>
            <person name="Chouaia B."/>
            <person name="Crotti E."/>
            <person name="Brusetti L."/>
            <person name="Daffonchio D."/>
            <person name="Essoussi I."/>
            <person name="Nouioui I."/>
            <person name="Sbissi I."/>
            <person name="Ghodhbane-Gtari F."/>
            <person name="Gtari M."/>
            <person name="Vacherie B."/>
            <person name="Barbe V."/>
            <person name="Medigue C."/>
            <person name="Gury J."/>
            <person name="Pujic P."/>
            <person name="Normand P."/>
        </authorList>
    </citation>
    <scope>NUCLEOTIDE SEQUENCE [LARGE SCALE GENOMIC DNA]</scope>
    <source>
        <strain evidence="2 3">DD2</strain>
    </source>
</reference>
<protein>
    <submittedName>
        <fullName evidence="2">Uncharacterized protein</fullName>
    </submittedName>
</protein>
<evidence type="ECO:0000313" key="3">
    <source>
        <dbReference type="Proteomes" id="UP000007517"/>
    </source>
</evidence>
<dbReference type="Proteomes" id="UP000007517">
    <property type="component" value="Chromosome"/>
</dbReference>
<feature type="compositionally biased region" description="Low complexity" evidence="1">
    <location>
        <begin position="1"/>
        <end position="13"/>
    </location>
</feature>
<name>H6RLJ6_BLASD</name>
<keyword evidence="3" id="KW-1185">Reference proteome</keyword>
<accession>H6RLJ6</accession>
<gene>
    <name evidence="2" type="ordered locus">BLASA_2851</name>
</gene>
<organism evidence="2 3">
    <name type="scientific">Blastococcus saxobsidens (strain DD2)</name>
    <dbReference type="NCBI Taxonomy" id="1146883"/>
    <lineage>
        <taxon>Bacteria</taxon>
        <taxon>Bacillati</taxon>
        <taxon>Actinomycetota</taxon>
        <taxon>Actinomycetes</taxon>
        <taxon>Geodermatophilales</taxon>
        <taxon>Geodermatophilaceae</taxon>
        <taxon>Blastococcus</taxon>
    </lineage>
</organism>
<dbReference type="AlphaFoldDB" id="H6RLJ6"/>
<evidence type="ECO:0000313" key="2">
    <source>
        <dbReference type="EMBL" id="CCG03722.1"/>
    </source>
</evidence>
<proteinExistence type="predicted"/>
<reference evidence="3" key="2">
    <citation type="submission" date="2012-02" db="EMBL/GenBank/DDBJ databases">
        <title>Complete genome sequence of Blastococcus saxobsidens strain DD2.</title>
        <authorList>
            <person name="Genoscope."/>
        </authorList>
    </citation>
    <scope>NUCLEOTIDE SEQUENCE [LARGE SCALE GENOMIC DNA]</scope>
    <source>
        <strain evidence="3">DD2</strain>
    </source>
</reference>
<dbReference type="HOGENOM" id="CLU_2697243_0_0_11"/>
<dbReference type="STRING" id="1146883.BLASA_2851"/>
<evidence type="ECO:0000256" key="1">
    <source>
        <dbReference type="SAM" id="MobiDB-lite"/>
    </source>
</evidence>